<dbReference type="Proteomes" id="UP000594260">
    <property type="component" value="Unplaced"/>
</dbReference>
<sequence length="265" mass="29545">MSNIITTLFGKNEAYFSSLRCGLIKAMYRVGVLIEVAFHLYAMIRECRKAVFILGWIPPFDIFDHTALLIYCLACVTLHGTWAGLVMGAHLNIVPPSATVLANDADRHYHALLCVAHFIGAGFYLSKAVWNHWRGKPWTLQPVIVPLFLGLLHRSLLCIWQLNDDNERRHSFARRSIQRHSVRTSCSEAVAPAASEYRLVRGAPHYHGPIIHDHHDAMVRQSRTRSCHSCCSASRNSVHHASCPKVQLPAGLPDSITAPLPGSST</sequence>
<dbReference type="OrthoDB" id="5332281at2759"/>
<feature type="transmembrane region" description="Helical" evidence="1">
    <location>
        <begin position="109"/>
        <end position="130"/>
    </location>
</feature>
<name>A0A7M7KCU8_VARDE</name>
<dbReference type="KEGG" id="vde:111249474"/>
<keyword evidence="1" id="KW-0472">Membrane</keyword>
<organism evidence="2 3">
    <name type="scientific">Varroa destructor</name>
    <name type="common">Honeybee mite</name>
    <dbReference type="NCBI Taxonomy" id="109461"/>
    <lineage>
        <taxon>Eukaryota</taxon>
        <taxon>Metazoa</taxon>
        <taxon>Ecdysozoa</taxon>
        <taxon>Arthropoda</taxon>
        <taxon>Chelicerata</taxon>
        <taxon>Arachnida</taxon>
        <taxon>Acari</taxon>
        <taxon>Parasitiformes</taxon>
        <taxon>Mesostigmata</taxon>
        <taxon>Gamasina</taxon>
        <taxon>Dermanyssoidea</taxon>
        <taxon>Varroidae</taxon>
        <taxon>Varroa</taxon>
    </lineage>
</organism>
<accession>A0A7M7KCU8</accession>
<protein>
    <submittedName>
        <fullName evidence="2">Uncharacterized protein</fullName>
    </submittedName>
</protein>
<keyword evidence="3" id="KW-1185">Reference proteome</keyword>
<dbReference type="RefSeq" id="XP_022659110.1">
    <property type="nucleotide sequence ID" value="XM_022803375.1"/>
</dbReference>
<evidence type="ECO:0000313" key="2">
    <source>
        <dbReference type="EnsemblMetazoa" id="XP_022659110"/>
    </source>
</evidence>
<feature type="transmembrane region" description="Helical" evidence="1">
    <location>
        <begin position="65"/>
        <end position="89"/>
    </location>
</feature>
<dbReference type="InParanoid" id="A0A7M7KCU8"/>
<keyword evidence="1" id="KW-1133">Transmembrane helix</keyword>
<evidence type="ECO:0000256" key="1">
    <source>
        <dbReference type="SAM" id="Phobius"/>
    </source>
</evidence>
<dbReference type="GeneID" id="111249474"/>
<evidence type="ECO:0000313" key="3">
    <source>
        <dbReference type="Proteomes" id="UP000594260"/>
    </source>
</evidence>
<proteinExistence type="predicted"/>
<keyword evidence="1" id="KW-0812">Transmembrane</keyword>
<dbReference type="EnsemblMetazoa" id="XM_022803375">
    <property type="protein sequence ID" value="XP_022659110"/>
    <property type="gene ID" value="LOC111249474"/>
</dbReference>
<reference evidence="2" key="1">
    <citation type="submission" date="2021-01" db="UniProtKB">
        <authorList>
            <consortium name="EnsemblMetazoa"/>
        </authorList>
    </citation>
    <scope>IDENTIFICATION</scope>
</reference>
<dbReference type="AlphaFoldDB" id="A0A7M7KCU8"/>